<evidence type="ECO:0000313" key="4">
    <source>
        <dbReference type="Proteomes" id="UP000038009"/>
    </source>
</evidence>
<dbReference type="Gene3D" id="2.60.40.10">
    <property type="entry name" value="Immunoglobulins"/>
    <property type="match status" value="2"/>
</dbReference>
<dbReference type="SUPFAM" id="SSF49265">
    <property type="entry name" value="Fibronectin type III"/>
    <property type="match status" value="1"/>
</dbReference>
<feature type="compositionally biased region" description="Basic and acidic residues" evidence="1">
    <location>
        <begin position="1295"/>
        <end position="1307"/>
    </location>
</feature>
<dbReference type="Proteomes" id="UP000038009">
    <property type="component" value="Unassembled WGS sequence"/>
</dbReference>
<dbReference type="CDD" id="cd00063">
    <property type="entry name" value="FN3"/>
    <property type="match status" value="2"/>
</dbReference>
<dbReference type="PROSITE" id="PS50853">
    <property type="entry name" value="FN3"/>
    <property type="match status" value="2"/>
</dbReference>
<feature type="region of interest" description="Disordered" evidence="1">
    <location>
        <begin position="4701"/>
        <end position="4732"/>
    </location>
</feature>
<feature type="region of interest" description="Disordered" evidence="1">
    <location>
        <begin position="178"/>
        <end position="200"/>
    </location>
</feature>
<protein>
    <recommendedName>
        <fullName evidence="2">Fibronectin type-III domain-containing protein</fullName>
    </recommendedName>
</protein>
<feature type="compositionally biased region" description="Polar residues" evidence="1">
    <location>
        <begin position="973"/>
        <end position="995"/>
    </location>
</feature>
<feature type="compositionally biased region" description="Polar residues" evidence="1">
    <location>
        <begin position="4702"/>
        <end position="4714"/>
    </location>
</feature>
<proteinExistence type="predicted"/>
<dbReference type="InterPro" id="IPR036116">
    <property type="entry name" value="FN3_sf"/>
</dbReference>
<evidence type="ECO:0000313" key="3">
    <source>
        <dbReference type="EMBL" id="KPI86034.1"/>
    </source>
</evidence>
<accession>A0A0N1I2X1</accession>
<organism evidence="3 4">
    <name type="scientific">Leptomonas seymouri</name>
    <dbReference type="NCBI Taxonomy" id="5684"/>
    <lineage>
        <taxon>Eukaryota</taxon>
        <taxon>Discoba</taxon>
        <taxon>Euglenozoa</taxon>
        <taxon>Kinetoplastea</taxon>
        <taxon>Metakinetoplastina</taxon>
        <taxon>Trypanosomatida</taxon>
        <taxon>Trypanosomatidae</taxon>
        <taxon>Leishmaniinae</taxon>
        <taxon>Leptomonas</taxon>
    </lineage>
</organism>
<reference evidence="3 4" key="1">
    <citation type="journal article" date="2015" name="PLoS Pathog.">
        <title>Leptomonas seymouri: Adaptations to the Dixenous Life Cycle Analyzed by Genome Sequencing, Transcriptome Profiling and Co-infection with Leishmania donovani.</title>
        <authorList>
            <person name="Kraeva N."/>
            <person name="Butenko A."/>
            <person name="Hlavacova J."/>
            <person name="Kostygov A."/>
            <person name="Myskova J."/>
            <person name="Grybchuk D."/>
            <person name="Lestinova T."/>
            <person name="Votypka J."/>
            <person name="Volf P."/>
            <person name="Opperdoes F."/>
            <person name="Flegontov P."/>
            <person name="Lukes J."/>
            <person name="Yurchenko V."/>
        </authorList>
    </citation>
    <scope>NUCLEOTIDE SEQUENCE [LARGE SCALE GENOMIC DNA]</scope>
    <source>
        <strain evidence="3 4">ATCC 30220</strain>
    </source>
</reference>
<dbReference type="EMBL" id="LJSK01000152">
    <property type="protein sequence ID" value="KPI86034.1"/>
    <property type="molecule type" value="Genomic_DNA"/>
</dbReference>
<feature type="region of interest" description="Disordered" evidence="1">
    <location>
        <begin position="539"/>
        <end position="558"/>
    </location>
</feature>
<sequence length="4907" mass="526203">MQRQPWLKDLHESPQVLRYTAQVAATLLLHSHATLYLSSVAALDLVTQCEWMGDRHAAAAVLTCVARATDVQVPEAPPTGGPSAHPHAQSGSRPSTLKWVSGGVYDLNDAVAAGVPSPAASPPLSIDPHDTAQAELNIYEAYYTCTPEAVIGSSAPTASAVNVLGGSVGIAGGVASQENSGLRKESDAAPASSSSPPSPFHETIHVLVVTALGGAASERAENAVRPLPSDVLPPLLQFLDAAIAPSKSEFDGESQLQLHLSVNGWDVMAAARASAEHHVEEYDPNMFYDSYSVQQPRKPVCGASTPLTSCTVDEAYAKLTSATLNNRALQDEGEDEAVISHVLRQCEATLRQVQCEAHRQRLMWVRQQALRSRQQQKSPGPADAPPPSARAAILLCVDEYHLAQWASSGHPLVSPTRVDGPVGLPLQWALYMGVPIYICLMPSSTVSPPRLLARLSEAPFILKGVLAAQQLCTRTRGFFCTGEDQDLGPRTAMEVARNCDVMMDTIVARLHAWVSAVYRDMYWCVFSELPRDEEVLGVKRSSDGEKRTRSAGASSQVPSSDALPHCEVCAPAAAAQAHNAAVYVRLWCCHGTLLSPSMPRAAFLAYETIPASKALGSRIKHGSNVESLPAASQPLDEEPAVHYAFAFAHTRHGCSNGVFCAASRVVRVRPRSTPFKSGPRRQWYHQQLQWHDASVTLAAVLEAQVEQAKAIFFFLATAEGGHDARRSVISARECEAQTEAVTKALQQLATLVAQLKETEQALLITLRHLLPLESLEEDRAVSLSPALSSASPLHVSQRGIEPFPRPIMDAFREVEAARRTMLREQQRKEHPPGDPSASSPTDSASTVRRLLSLTFLLARMAEMHALYAINGGNHLMRQTQTALAGRSNGHDSSEEQQAMEATAAAARPIVCCEMAKEEPSVSLCACQLYSGTEDVVDSRSAAATQLYKCRTEDPLQQAQNSLHPCPTHPFLSSENVSSADPQATTAVRSPRNALSTHEETRPNAAPAPPPSTQSVAAIEAEEGIAMIVEEPRSKFDVVLPLAQPHVQHSPPLRQYESMQEFHATPVSRCRCSAVLPSGEIDYRKAFIRLQSEESGQQQQHRKMCVNGEPFNVRLPPSKPIDDYPGSMVDHGVLPPAAALFFSSLETNLARASLGVGIPAMQNVTGCDATEINAAVGAYVMGDDDAARWPYLRVGGRYEGGGEAQQDCNAGTEELKHRRGSTATTLEGNEHPSRECSVVLPTLASAVRAEWPDDGATTHGHSAPRLPVAPQHPTPPPSPTAPESIPARVQPVQEQKPSDAADIQDRAPYDTSSREYASTPSSPRSRSDSTTHTHPGFEEEREEGKETNAEANETCRAASTQLRASKPETPSSTHASGTTALSQRCALDVRPEKIRTTQNPKEAPEQVQPRVPAPTRDLRWCAVPTKTAAPSTSLPALLTSRLPSSVTSSTPMLHAARYASGILTVDVLDPTTTCVAALCADTPEKQQQMTMAKPAAHLALFSIDAATGILRFIESQACAIAPGSGTKSFGRPSESSPSLEDNRVRSRYSFRARLTPGEAVATIYVGLRHALSKAVIPADVLWLSGIAFSVESPEVRQARVTSVQSNGFVIEWHTAPSSPAHTSVKLLVTELATPSAETLSAANVQPSTERNMDAQGAAAPIALQDRHATVHVGQTSPTTITGLRSASIYHVQLIPISNSQRAVKVVAPASSPSSQQQQQLLLDCIVDEGVSARAVIAATGVAPAPSFMHVEQVMVAQPAALTEAPAGDAPHGCSSCDSACPLVTGTVVSPLLYYRTSVFPTSLLRHCSLVDQQPDGTDIIGAAPQQRATSAAVESGGVPAAPVSAQPLMRLHYTLISMLSKNTTEIRSAADTTTAACNSVNNFQITSANTSSCTCSHVFRMVAGKELRVALSLCIQLDAELIMHTTTAPHASSSPSPTLRYVSVLEALQRRVLQAVLGPFHVCGPGVDVRQVGSSEAELTWEGTCPVYDVSVMKMETASFPLVQSSEANRASKGYRDVDAPGVEKRAQAFQVRGKPLKEVCTAHIGPAAGRPVSSSRFRASLKLAGLHPASEYEIHVRGAANHIGGTLKRVWHTRPVPPPLSTFIPSFHSAARQLYLRFLQHRACQEPHNVAGAPTTAYEVIVEPLGTSIEVPVVAASTACDIVEGACGDGGVNRVVDCSAVAPGTPITISLRHRVTWHSIMEQRGDGCCFAGQRAPDTPASSTTATSTAVVYGVVSDFRVRAVHAPDPTSASTAVLELTWTCSDVGDRQTVAYVEFNGAYRVHLDGRDRNQLRLTMLQLREAAAAAAARRTTRHAQLMCKMLCEDNTKALDRMALPYYWRGVLCVTGFGGLEEAGASSSSPRTLCVVPDRCQLLILPPPPTVPPSAVWLINYQDEACVDVDVGVLYCLYFETLAGYEGNGQQPSVSAHPTRHLADALQQRIYLALEVRKTDVAEMEDSAVQRYPLLPPASQQHHKRPYQRIRIPLPSYRPYDGQLYLALHVSVSDALSESSDAEEAAARPLCGFLPIPSSPSALAFPIPPAEPITDITVSAITAHDAVVDWAPPLSLLRHLRQQPRMSVSYEVQLYSAVAASSPSSTAMSLTTPSLVRVSAEPHVALTSLQPATPYVVYVRGTGLGSYYAAVRFITAPVVADVVMAQLRSSLAVEAVVRSGVSVNAGARDGEQRKAPASPERGSRGGKLRKRLALWAVLPASTVVQWSLMSHLPSDAGEAAVKASGSAADDAHIVKVTTHYTVSLITCNGELLCQWSSSPGTPTMLYHEWNAAACDTAASGVPSLWPHLEVMACSPSASPLPQAVKSQSDAAVSGAPRGVFFVTPRPNQSGVYCRTRLDLVGLPRLTAPGAGKARVISWEGSSPYGFCVSWCLSTALHDVRHTMVPATSPPPYAFSLPAALITETLAEHRHNRFTKDEVAHGGPVLVLVCVSSGSSEMFKRRQRRGGHGHVSPLSSDGVPSWSTSLAGIRDGGSNTLCMAWLLPSAVTQVVQPEAAVVYQSSTKVTLLLPQDHPIRGAQVKEEEVNTAMSSPSSQCSRAIRALLQRKWSVAPPSVPNRASESLYIQPWTAAQYPETAYLANGMSLTDVQMPSGSAAVDDAVVELICVDTVSDKLSVVWQQLVAHVMQEHKRAFSAFQPPLANSAALPSLRWLRSPPETVCEQRIRAVCTLRQLTLSSIEEGGVVRVPPLATADRARASLPDSKGEAGAEGPRSAHNQRPTERWLPLRTAGAVVGTVLAMLVGERHDGEDNIEQRDGDAAAAATLAELKALQSWSQRGHPTLRARLTWVSDDDEFVLRVAGPYEACGRAVGGSKGRAAEGQRGDRHKIEADPTVLGGVSDPLRLQRHVHSILSPDVFPSLKEMRHQRTYTCVPVSAKTKARHEAGVGAGSGAYLSLQPDGSVAAVAAATNTAATVSDDEALQSCVLYVVEVDGLIPESFYRVQVTGKHSGDAALRMQLVTPPSGLTQVVAIGESPWAGCPVQREGEGVCLSPLQPISVHARIYNPHMFTVTQEDSSGEATAGQGRGQQRGSLLVPGIRYQSYAAIEVWSVKSGQRLSDHRTYSNIKSSVRQSEVDSSLPTEAEEEMLPITASAFTLKVEEAVQVYAVRHLDLLFAPSEEYKVFMNAAIWGPLITPPLLSSAAQPSGETAALCPSGPRQLHARLLLCNIPQLPRMRNLSLLRRTPHSMQLSWRWWSGAGIQEDLPSTDEAAPTLLCVRCCRVSPGKPVNRAERRAQQHTEGCTILVPVTRNPTVTLAPLHPGALYLIGIQEVRREQAAGVRAVVPSLSSFTPTSLFSRSPSRSHSRPLGGELYAFRPSSLPPDASAALRALARVSARPVTLVLPLARQQQKHMATASPTRIDVPRGAVMFHALTPPLPLALPPPLTDCTRRRPGSMSILLPSHYAHTRLYDVDGGDKVEGAMRVLSYVAVVAVPEGIVYVPKDAAAAVHAWWADTHHSSDNANSTSSSTRMAAAQCDVWEWWADRMQTTMERDWLSQNVAHQPRQRRAGAAEMAVQEHWNQALARRLAKSSAEEGDRSSWRLRVQPIEVQKRSDDAERREGGEASPEEFRFVVPIKEPTPFGVSGPDNADKAPSMPMSKAVYLVQCVEVLPSGPYAVAHGGNGGVVGGAQQLMVGHAPLSVKKLQLLHEITVRGTVPTAPLSKGASAELHVQWKWPLWATQASAAVTGIDDTAESALAIVKPQPPCAASITCTPQREVPSTAAASPTTAVLNDAGRSSETSAVGIADAGAVFIHHVASGQREVNIAGLSPSTLYRIAFGNVCYGKGSSAIRCAEKTVTALTPPAPPAPGSLPQLHYTILPSTAPIGAAIADSSAHHRPSSPPAGVEVRFDLPAARWTAQGLLLCPHALLVNLDAVDVAACRTVEDFIAAAEAERLAPHVRSKPRGSHGSEVEWRLSKTADREAPVLYRNTSAQKQLRTCITLLQPLQQRYALVFFHAVLVGWEERGGTDGETTEAEVEARPRKASAGSAAGPSNAFPAEKVVYSAPSVKVMHYPPSVCAAYNADSLTSADLQEVLVNRWRRLLCRPTRLIVQQRTPTCLTLRWQLDLSVARLSDLERLKLLRHGVFTIRILPDSDLREAASDAPALSDTSGQQESATATPGSRTVFYRSNVPPAPPKPPRASDGVLTSAEPKHVDARVAQAEVLCLPVSDYRASADGTVEEEAEAAAAASVSALQKNSGSGSSEVLTSVPEEREQGGEVGATTHSSHACLTYELNYPFNTYVAAHTGYTVEVLLSPDWNHTERTKSKSPSLPSSSTAAEHMALTISIPPITLPQPVQRVSVTRLTQTSCSLKWIVAEDERPAAYVVRYTRHQIRCDCEAADCVLEPEEYHQVWVSNAQQTAVTLEKLHPHACYTICIVPCNVYGEACEKNNATVTVHTH</sequence>
<feature type="compositionally biased region" description="Basic and acidic residues" evidence="1">
    <location>
        <begin position="1324"/>
        <end position="1347"/>
    </location>
</feature>
<feature type="domain" description="Fibronectin type-III" evidence="2">
    <location>
        <begin position="4803"/>
        <end position="4907"/>
    </location>
</feature>
<gene>
    <name evidence="3" type="ORF">ABL78_4903</name>
</gene>
<dbReference type="VEuPathDB" id="TriTrypDB:Lsey_0152_0080"/>
<feature type="region of interest" description="Disordered" evidence="1">
    <location>
        <begin position="2950"/>
        <end position="2969"/>
    </location>
</feature>
<feature type="compositionally biased region" description="Low complexity" evidence="1">
    <location>
        <begin position="835"/>
        <end position="845"/>
    </location>
</feature>
<feature type="compositionally biased region" description="Pro residues" evidence="1">
    <location>
        <begin position="1269"/>
        <end position="1279"/>
    </location>
</feature>
<feature type="region of interest" description="Disordered" evidence="1">
    <location>
        <begin position="3204"/>
        <end position="3231"/>
    </location>
</feature>
<feature type="region of interest" description="Disordered" evidence="1">
    <location>
        <begin position="1199"/>
        <end position="1233"/>
    </location>
</feature>
<feature type="domain" description="Fibronectin type-III" evidence="2">
    <location>
        <begin position="2543"/>
        <end position="2649"/>
    </location>
</feature>
<feature type="region of interest" description="Disordered" evidence="1">
    <location>
        <begin position="1251"/>
        <end position="1409"/>
    </location>
</feature>
<feature type="compositionally biased region" description="Basic and acidic residues" evidence="1">
    <location>
        <begin position="822"/>
        <end position="832"/>
    </location>
</feature>
<evidence type="ECO:0000259" key="2">
    <source>
        <dbReference type="PROSITE" id="PS50853"/>
    </source>
</evidence>
<name>A0A0N1I2X1_LEPSE</name>
<feature type="region of interest" description="Disordered" evidence="1">
    <location>
        <begin position="73"/>
        <end position="95"/>
    </location>
</feature>
<feature type="region of interest" description="Disordered" evidence="1">
    <location>
        <begin position="4609"/>
        <end position="4655"/>
    </location>
</feature>
<feature type="compositionally biased region" description="Basic and acidic residues" evidence="1">
    <location>
        <begin position="539"/>
        <end position="548"/>
    </location>
</feature>
<feature type="region of interest" description="Disordered" evidence="1">
    <location>
        <begin position="973"/>
        <end position="1014"/>
    </location>
</feature>
<dbReference type="InterPro" id="IPR013783">
    <property type="entry name" value="Ig-like_fold"/>
</dbReference>
<keyword evidence="4" id="KW-1185">Reference proteome</keyword>
<evidence type="ECO:0000256" key="1">
    <source>
        <dbReference type="SAM" id="MobiDB-lite"/>
    </source>
</evidence>
<feature type="region of interest" description="Disordered" evidence="1">
    <location>
        <begin position="4474"/>
        <end position="4499"/>
    </location>
</feature>
<feature type="region of interest" description="Disordered" evidence="1">
    <location>
        <begin position="822"/>
        <end position="845"/>
    </location>
</feature>
<dbReference type="InterPro" id="IPR003961">
    <property type="entry name" value="FN3_dom"/>
</dbReference>
<feature type="compositionally biased region" description="Polar residues" evidence="1">
    <location>
        <begin position="4615"/>
        <end position="4630"/>
    </location>
</feature>
<dbReference type="SMART" id="SM00060">
    <property type="entry name" value="FN3"/>
    <property type="match status" value="5"/>
</dbReference>
<comment type="caution">
    <text evidence="3">The sequence shown here is derived from an EMBL/GenBank/DDBJ whole genome shotgun (WGS) entry which is preliminary data.</text>
</comment>
<feature type="compositionally biased region" description="Polar residues" evidence="1">
    <location>
        <begin position="1356"/>
        <end position="1381"/>
    </location>
</feature>